<feature type="domain" description="Cupin type-2" evidence="2">
    <location>
        <begin position="203"/>
        <end position="278"/>
    </location>
</feature>
<keyword evidence="4" id="KW-1185">Reference proteome</keyword>
<evidence type="ECO:0000313" key="4">
    <source>
        <dbReference type="Proteomes" id="UP000198553"/>
    </source>
</evidence>
<dbReference type="SUPFAM" id="SSF47240">
    <property type="entry name" value="Ferritin-like"/>
    <property type="match status" value="1"/>
</dbReference>
<dbReference type="InterPro" id="IPR052538">
    <property type="entry name" value="Flavonoid_dioxygenase-like"/>
</dbReference>
<dbReference type="Gene3D" id="2.60.120.10">
    <property type="entry name" value="Jelly Rolls"/>
    <property type="match status" value="1"/>
</dbReference>
<dbReference type="GO" id="GO:0016853">
    <property type="term" value="F:isomerase activity"/>
    <property type="evidence" value="ECO:0007669"/>
    <property type="project" value="UniProtKB-KW"/>
</dbReference>
<dbReference type="OrthoDB" id="3231985at2"/>
<dbReference type="Proteomes" id="UP000198553">
    <property type="component" value="Unassembled WGS sequence"/>
</dbReference>
<dbReference type="InterPro" id="IPR011051">
    <property type="entry name" value="RmlC_Cupin_sf"/>
</dbReference>
<dbReference type="AlphaFoldDB" id="A0A1H7WKS2"/>
<evidence type="ECO:0000313" key="3">
    <source>
        <dbReference type="EMBL" id="SEM21715.1"/>
    </source>
</evidence>
<dbReference type="EMBL" id="FOBW01000001">
    <property type="protein sequence ID" value="SEM21715.1"/>
    <property type="molecule type" value="Genomic_DNA"/>
</dbReference>
<dbReference type="GO" id="GO:0046872">
    <property type="term" value="F:metal ion binding"/>
    <property type="evidence" value="ECO:0007669"/>
    <property type="project" value="InterPro"/>
</dbReference>
<dbReference type="InterPro" id="IPR012347">
    <property type="entry name" value="Ferritin-like"/>
</dbReference>
<protein>
    <submittedName>
        <fullName evidence="3">Mannose-6-phosphate isomerase, cupin superfamily</fullName>
    </submittedName>
</protein>
<evidence type="ECO:0000259" key="2">
    <source>
        <dbReference type="Pfam" id="PF07883"/>
    </source>
</evidence>
<dbReference type="InterPro" id="IPR003251">
    <property type="entry name" value="Rr_diiron-bd_dom"/>
</dbReference>
<dbReference type="Pfam" id="PF02915">
    <property type="entry name" value="Rubrerythrin"/>
    <property type="match status" value="1"/>
</dbReference>
<organism evidence="3 4">
    <name type="scientific">Mesobacillus persicus</name>
    <dbReference type="NCBI Taxonomy" id="930146"/>
    <lineage>
        <taxon>Bacteria</taxon>
        <taxon>Bacillati</taxon>
        <taxon>Bacillota</taxon>
        <taxon>Bacilli</taxon>
        <taxon>Bacillales</taxon>
        <taxon>Bacillaceae</taxon>
        <taxon>Mesobacillus</taxon>
    </lineage>
</organism>
<dbReference type="PANTHER" id="PTHR43346:SF1">
    <property type="entry name" value="QUERCETIN 2,3-DIOXYGENASE-RELATED"/>
    <property type="match status" value="1"/>
</dbReference>
<dbReference type="Pfam" id="PF07883">
    <property type="entry name" value="Cupin_2"/>
    <property type="match status" value="1"/>
</dbReference>
<dbReference type="InterPro" id="IPR009078">
    <property type="entry name" value="Ferritin-like_SF"/>
</dbReference>
<dbReference type="InterPro" id="IPR014710">
    <property type="entry name" value="RmlC-like_jellyroll"/>
</dbReference>
<proteinExistence type="predicted"/>
<dbReference type="CDD" id="cd00657">
    <property type="entry name" value="Ferritin_like"/>
    <property type="match status" value="1"/>
</dbReference>
<sequence>MYNYPNTYITPFYANQPFYNSNFLPRSSQETSKEVVEAILNGIKGEATAIDFYSRLANLAPNQDRKMNILHVLEDETMHWRQLTDLYINLTGTQPVYQIEQIPFHSYREGLQKAYNAELRNYEDYRNSYLLAQNSPVRDVFLRACNDETEHANRLWQTLRAEGMNESTDYGGEPFIVNIDQATKQNNNFRTALWTGEHLQVTLMSIDVGEDIGLELHPDVDQFLRVEEGEGLVMMGDQKESLDFEGRVKDDYAIMIPAGKWHNLINTGDKPLKLYSIYAPPEHPFGTVHQTKAIAMAAEENHNH</sequence>
<keyword evidence="3" id="KW-0413">Isomerase</keyword>
<dbReference type="CDD" id="cd02223">
    <property type="entry name" value="cupin_Bh2720-like"/>
    <property type="match status" value="1"/>
</dbReference>
<dbReference type="STRING" id="930146.SAMN05192533_101457"/>
<feature type="domain" description="Rubrerythrin diiron-binding" evidence="1">
    <location>
        <begin position="39"/>
        <end position="155"/>
    </location>
</feature>
<accession>A0A1H7WKS2</accession>
<dbReference type="GO" id="GO:0016491">
    <property type="term" value="F:oxidoreductase activity"/>
    <property type="evidence" value="ECO:0007669"/>
    <property type="project" value="InterPro"/>
</dbReference>
<dbReference type="PANTHER" id="PTHR43346">
    <property type="entry name" value="LIGAND BINDING DOMAIN PROTEIN, PUTATIVE (AFU_ORTHOLOGUE AFUA_6G14370)-RELATED"/>
    <property type="match status" value="1"/>
</dbReference>
<dbReference type="InterPro" id="IPR013096">
    <property type="entry name" value="Cupin_2"/>
</dbReference>
<gene>
    <name evidence="3" type="ORF">SAMN05192533_101457</name>
</gene>
<dbReference type="RefSeq" id="WP_090740727.1">
    <property type="nucleotide sequence ID" value="NZ_FOBW01000001.1"/>
</dbReference>
<evidence type="ECO:0000259" key="1">
    <source>
        <dbReference type="Pfam" id="PF02915"/>
    </source>
</evidence>
<dbReference type="SUPFAM" id="SSF51182">
    <property type="entry name" value="RmlC-like cupins"/>
    <property type="match status" value="1"/>
</dbReference>
<name>A0A1H7WKS2_9BACI</name>
<dbReference type="Gene3D" id="1.20.1260.10">
    <property type="match status" value="1"/>
</dbReference>
<reference evidence="4" key="1">
    <citation type="submission" date="2016-10" db="EMBL/GenBank/DDBJ databases">
        <authorList>
            <person name="Varghese N."/>
            <person name="Submissions S."/>
        </authorList>
    </citation>
    <scope>NUCLEOTIDE SEQUENCE [LARGE SCALE GENOMIC DNA]</scope>
    <source>
        <strain evidence="4">B48,IBRC-M 10115,DSM 25386,CECT 8001</strain>
    </source>
</reference>